<evidence type="ECO:0000313" key="3">
    <source>
        <dbReference type="Proteomes" id="UP001341840"/>
    </source>
</evidence>
<keyword evidence="3" id="KW-1185">Reference proteome</keyword>
<proteinExistence type="predicted"/>
<gene>
    <name evidence="2" type="ORF">PIB30_057955</name>
</gene>
<evidence type="ECO:0000313" key="2">
    <source>
        <dbReference type="EMBL" id="MED6221770.1"/>
    </source>
</evidence>
<organism evidence="2 3">
    <name type="scientific">Stylosanthes scabra</name>
    <dbReference type="NCBI Taxonomy" id="79078"/>
    <lineage>
        <taxon>Eukaryota</taxon>
        <taxon>Viridiplantae</taxon>
        <taxon>Streptophyta</taxon>
        <taxon>Embryophyta</taxon>
        <taxon>Tracheophyta</taxon>
        <taxon>Spermatophyta</taxon>
        <taxon>Magnoliopsida</taxon>
        <taxon>eudicotyledons</taxon>
        <taxon>Gunneridae</taxon>
        <taxon>Pentapetalae</taxon>
        <taxon>rosids</taxon>
        <taxon>fabids</taxon>
        <taxon>Fabales</taxon>
        <taxon>Fabaceae</taxon>
        <taxon>Papilionoideae</taxon>
        <taxon>50 kb inversion clade</taxon>
        <taxon>dalbergioids sensu lato</taxon>
        <taxon>Dalbergieae</taxon>
        <taxon>Pterocarpus clade</taxon>
        <taxon>Stylosanthes</taxon>
    </lineage>
</organism>
<evidence type="ECO:0000256" key="1">
    <source>
        <dbReference type="SAM" id="MobiDB-lite"/>
    </source>
</evidence>
<feature type="region of interest" description="Disordered" evidence="1">
    <location>
        <begin position="41"/>
        <end position="64"/>
    </location>
</feature>
<accession>A0ABU6ZIJ3</accession>
<comment type="caution">
    <text evidence="2">The sequence shown here is derived from an EMBL/GenBank/DDBJ whole genome shotgun (WGS) entry which is preliminary data.</text>
</comment>
<dbReference type="Proteomes" id="UP001341840">
    <property type="component" value="Unassembled WGS sequence"/>
</dbReference>
<dbReference type="EMBL" id="JASCZI010272341">
    <property type="protein sequence ID" value="MED6221770.1"/>
    <property type="molecule type" value="Genomic_DNA"/>
</dbReference>
<name>A0ABU6ZIJ3_9FABA</name>
<feature type="compositionally biased region" description="Polar residues" evidence="1">
    <location>
        <begin position="46"/>
        <end position="56"/>
    </location>
</feature>
<protein>
    <submittedName>
        <fullName evidence="2">Uncharacterized protein</fullName>
    </submittedName>
</protein>
<reference evidence="2 3" key="1">
    <citation type="journal article" date="2023" name="Plants (Basel)">
        <title>Bridging the Gap: Combining Genomics and Transcriptomics Approaches to Understand Stylosanthes scabra, an Orphan Legume from the Brazilian Caatinga.</title>
        <authorList>
            <person name="Ferreira-Neto J.R.C."/>
            <person name="da Silva M.D."/>
            <person name="Binneck E."/>
            <person name="de Melo N.F."/>
            <person name="da Silva R.H."/>
            <person name="de Melo A.L.T.M."/>
            <person name="Pandolfi V."/>
            <person name="Bustamante F.O."/>
            <person name="Brasileiro-Vidal A.C."/>
            <person name="Benko-Iseppon A.M."/>
        </authorList>
    </citation>
    <scope>NUCLEOTIDE SEQUENCE [LARGE SCALE GENOMIC DNA]</scope>
    <source>
        <tissue evidence="2">Leaves</tissue>
    </source>
</reference>
<sequence length="210" mass="23930">MKERRSLDKLSNFENRTPYKKLMKSHHYPLNLNLKKTRSTRKIGSRNLSHNTSSNRKLLEPPGGYQEKFITRKLGPKASSSRVGAMLRASLEAQFLRNKAANKWPPSKEESSKIGKIRCNLNRSHKDLNYPQVYKQEASPPQGTYSLTLLTLFDLESRNPISGLLRLFTSTTNPFPAIVLGYAIELVTESTSSYLEYRDLTPHPKSFGQC</sequence>